<evidence type="ECO:0008006" key="3">
    <source>
        <dbReference type="Google" id="ProtNLM"/>
    </source>
</evidence>
<dbReference type="AlphaFoldDB" id="A0A9Q3AFB2"/>
<proteinExistence type="predicted"/>
<dbReference type="PROSITE" id="PS51257">
    <property type="entry name" value="PROKAR_LIPOPROTEIN"/>
    <property type="match status" value="1"/>
</dbReference>
<gene>
    <name evidence="1" type="ORF">KUO17_21275</name>
</gene>
<organism evidence="1 2">
    <name type="scientific">Pseudomonas aegrilactucae</name>
    <dbReference type="NCBI Taxonomy" id="2854028"/>
    <lineage>
        <taxon>Bacteria</taxon>
        <taxon>Pseudomonadati</taxon>
        <taxon>Pseudomonadota</taxon>
        <taxon>Gammaproteobacteria</taxon>
        <taxon>Pseudomonadales</taxon>
        <taxon>Pseudomonadaceae</taxon>
        <taxon>Pseudomonas</taxon>
    </lineage>
</organism>
<evidence type="ECO:0000313" key="1">
    <source>
        <dbReference type="EMBL" id="MBV6289530.1"/>
    </source>
</evidence>
<keyword evidence="2" id="KW-1185">Reference proteome</keyword>
<accession>A0A9Q3AFB2</accession>
<name>A0A9Q3AFB2_9PSED</name>
<evidence type="ECO:0000313" key="2">
    <source>
        <dbReference type="Proteomes" id="UP001106592"/>
    </source>
</evidence>
<sequence>MPRYPVWFYRSCLLGGVLLLGACKQQGFELLAPLEPPALAALGVQAPVQNVHFRDRDGEAVLVLSRLDDQVSDEQTREEVDRVVLTATLYGRGSDAEPFRARWNIENETTCPGLDLDVGFYTDVSGASDLDNDGVAELTVASHAFCGGGVDPHDLQVDLREGQASYVITGQSLIAPEGEDAFGGEREDGPTLAKAPAVLREHLDKVWNSVLKRPWNESAPAIEDDDPDQ</sequence>
<reference evidence="1" key="1">
    <citation type="journal article" date="2022" name="Int. J. Syst. Evol. Microbiol.">
        <title>Pseudomonas aegrilactucae sp. nov. and Pseudomonas morbosilactucae sp. nov., pathogens causing bacterial rot of lettuce in Japan.</title>
        <authorList>
            <person name="Sawada H."/>
            <person name="Fujikawa T."/>
            <person name="Satou M."/>
        </authorList>
    </citation>
    <scope>NUCLEOTIDE SEQUENCE</scope>
    <source>
        <strain evidence="1">MAFF 301350</strain>
    </source>
</reference>
<dbReference type="EMBL" id="JAHTBI010000084">
    <property type="protein sequence ID" value="MBV6289530.1"/>
    <property type="molecule type" value="Genomic_DNA"/>
</dbReference>
<protein>
    <recommendedName>
        <fullName evidence="3">Lipoprotein</fullName>
    </recommendedName>
</protein>
<dbReference type="Proteomes" id="UP001106592">
    <property type="component" value="Unassembled WGS sequence"/>
</dbReference>
<dbReference type="NCBIfam" id="NF046077">
    <property type="entry name" value="LPS_M949_RS01915"/>
    <property type="match status" value="1"/>
</dbReference>
<dbReference type="RefSeq" id="WP_217977473.1">
    <property type="nucleotide sequence ID" value="NZ_JAHTBI010000084.1"/>
</dbReference>
<reference evidence="1" key="2">
    <citation type="journal article" date="2023" name="Plant Pathol.">
        <title>Dismantling and reorganizing Pseudomonas marginalis sensu#lato.</title>
        <authorList>
            <person name="Sawada H."/>
            <person name="Fujikawa T."/>
            <person name="Satou M."/>
        </authorList>
    </citation>
    <scope>NUCLEOTIDE SEQUENCE</scope>
    <source>
        <strain evidence="1">MAFF 301350</strain>
    </source>
</reference>
<dbReference type="InterPro" id="IPR058148">
    <property type="entry name" value="M949_RS01915-like_dom"/>
</dbReference>
<comment type="caution">
    <text evidence="1">The sequence shown here is derived from an EMBL/GenBank/DDBJ whole genome shotgun (WGS) entry which is preliminary data.</text>
</comment>